<sequence>MDSKCVWGVSSDELPVVDNFISMKKNKFETYLEGIQNKIIHQERGFEFPMDSGGEIWDIVRSHKWENLDKHPTKLACILVVQEFYALLKEYEEKRPFGEPWLYVTVKGKEILISGP</sequence>
<organism evidence="1 2">
    <name type="scientific">Gossypium arboreum</name>
    <name type="common">Tree cotton</name>
    <name type="synonym">Gossypium nanking</name>
    <dbReference type="NCBI Taxonomy" id="29729"/>
    <lineage>
        <taxon>Eukaryota</taxon>
        <taxon>Viridiplantae</taxon>
        <taxon>Streptophyta</taxon>
        <taxon>Embryophyta</taxon>
        <taxon>Tracheophyta</taxon>
        <taxon>Spermatophyta</taxon>
        <taxon>Magnoliopsida</taxon>
        <taxon>eudicotyledons</taxon>
        <taxon>Gunneridae</taxon>
        <taxon>Pentapetalae</taxon>
        <taxon>rosids</taxon>
        <taxon>malvids</taxon>
        <taxon>Malvales</taxon>
        <taxon>Malvaceae</taxon>
        <taxon>Malvoideae</taxon>
        <taxon>Gossypium</taxon>
    </lineage>
</organism>
<gene>
    <name evidence="1" type="ORF">PVK06_010447</name>
</gene>
<accession>A0ABR0Q6Y9</accession>
<protein>
    <submittedName>
        <fullName evidence="1">Uncharacterized protein</fullName>
    </submittedName>
</protein>
<keyword evidence="2" id="KW-1185">Reference proteome</keyword>
<proteinExistence type="predicted"/>
<dbReference type="Proteomes" id="UP001358586">
    <property type="component" value="Chromosome 4"/>
</dbReference>
<reference evidence="1 2" key="1">
    <citation type="submission" date="2023-03" db="EMBL/GenBank/DDBJ databases">
        <title>WGS of Gossypium arboreum.</title>
        <authorList>
            <person name="Yu D."/>
        </authorList>
    </citation>
    <scope>NUCLEOTIDE SEQUENCE [LARGE SCALE GENOMIC DNA]</scope>
    <source>
        <tissue evidence="1">Leaf</tissue>
    </source>
</reference>
<comment type="caution">
    <text evidence="1">The sequence shown here is derived from an EMBL/GenBank/DDBJ whole genome shotgun (WGS) entry which is preliminary data.</text>
</comment>
<evidence type="ECO:0000313" key="2">
    <source>
        <dbReference type="Proteomes" id="UP001358586"/>
    </source>
</evidence>
<dbReference type="EMBL" id="JARKNE010000004">
    <property type="protein sequence ID" value="KAK5834771.1"/>
    <property type="molecule type" value="Genomic_DNA"/>
</dbReference>
<evidence type="ECO:0000313" key="1">
    <source>
        <dbReference type="EMBL" id="KAK5834771.1"/>
    </source>
</evidence>
<name>A0ABR0Q6Y9_GOSAR</name>